<evidence type="ECO:0000313" key="6">
    <source>
        <dbReference type="RefSeq" id="XP_013772114.1"/>
    </source>
</evidence>
<protein>
    <submittedName>
        <fullName evidence="6">Very-long-chain 3-oxoacyl-CoA reductase-like</fullName>
    </submittedName>
</protein>
<evidence type="ECO:0000256" key="3">
    <source>
        <dbReference type="ARBA" id="ARBA00023002"/>
    </source>
</evidence>
<reference evidence="6" key="1">
    <citation type="submission" date="2025-08" db="UniProtKB">
        <authorList>
            <consortium name="RefSeq"/>
        </authorList>
    </citation>
    <scope>IDENTIFICATION</scope>
    <source>
        <tissue evidence="6">Muscle</tissue>
    </source>
</reference>
<dbReference type="PANTHER" id="PTHR43899">
    <property type="entry name" value="RH59310P"/>
    <property type="match status" value="1"/>
</dbReference>
<dbReference type="PIRSF" id="PIRSF000126">
    <property type="entry name" value="11-beta-HSD1"/>
    <property type="match status" value="1"/>
</dbReference>
<gene>
    <name evidence="6" type="primary">LOC106457269</name>
</gene>
<dbReference type="InterPro" id="IPR020904">
    <property type="entry name" value="Sc_DH/Rdtase_CS"/>
</dbReference>
<comment type="similarity">
    <text evidence="2">Belongs to the short-chain dehydrogenases/reductases (SDR) family.</text>
</comment>
<evidence type="ECO:0000256" key="2">
    <source>
        <dbReference type="ARBA" id="ARBA00006484"/>
    </source>
</evidence>
<evidence type="ECO:0000256" key="4">
    <source>
        <dbReference type="SAM" id="Phobius"/>
    </source>
</evidence>
<dbReference type="PANTHER" id="PTHR43899:SF13">
    <property type="entry name" value="RH59310P"/>
    <property type="match status" value="1"/>
</dbReference>
<dbReference type="GeneID" id="106457269"/>
<keyword evidence="4" id="KW-1133">Transmembrane helix</keyword>
<dbReference type="InterPro" id="IPR051019">
    <property type="entry name" value="VLCFA-Steroid_DH"/>
</dbReference>
<comment type="subcellular location">
    <subcellularLocation>
        <location evidence="1">Endoplasmic reticulum</location>
    </subcellularLocation>
</comment>
<dbReference type="Gene3D" id="3.40.50.720">
    <property type="entry name" value="NAD(P)-binding Rossmann-like Domain"/>
    <property type="match status" value="1"/>
</dbReference>
<accession>A0ABM1B086</accession>
<feature type="transmembrane region" description="Helical" evidence="4">
    <location>
        <begin position="35"/>
        <end position="53"/>
    </location>
</feature>
<dbReference type="SUPFAM" id="SSF51735">
    <property type="entry name" value="NAD(P)-binding Rossmann-fold domains"/>
    <property type="match status" value="1"/>
</dbReference>
<proteinExistence type="inferred from homology"/>
<keyword evidence="4" id="KW-0812">Transmembrane</keyword>
<name>A0ABM1B086_LIMPO</name>
<dbReference type="CDD" id="cd05356">
    <property type="entry name" value="17beta-HSD1_like_SDR_c"/>
    <property type="match status" value="1"/>
</dbReference>
<evidence type="ECO:0000256" key="1">
    <source>
        <dbReference type="ARBA" id="ARBA00004240"/>
    </source>
</evidence>
<keyword evidence="4" id="KW-0472">Membrane</keyword>
<dbReference type="PROSITE" id="PS00061">
    <property type="entry name" value="ADH_SHORT"/>
    <property type="match status" value="1"/>
</dbReference>
<dbReference type="Proteomes" id="UP000694941">
    <property type="component" value="Unplaced"/>
</dbReference>
<dbReference type="InterPro" id="IPR036291">
    <property type="entry name" value="NAD(P)-bd_dom_sf"/>
</dbReference>
<dbReference type="InterPro" id="IPR002347">
    <property type="entry name" value="SDR_fam"/>
</dbReference>
<keyword evidence="5" id="KW-1185">Reference proteome</keyword>
<dbReference type="PRINTS" id="PR00081">
    <property type="entry name" value="GDHRDH"/>
</dbReference>
<dbReference type="RefSeq" id="XP_013772114.1">
    <property type="nucleotide sequence ID" value="XM_013916660.2"/>
</dbReference>
<organism evidence="5 6">
    <name type="scientific">Limulus polyphemus</name>
    <name type="common">Atlantic horseshoe crab</name>
    <dbReference type="NCBI Taxonomy" id="6850"/>
    <lineage>
        <taxon>Eukaryota</taxon>
        <taxon>Metazoa</taxon>
        <taxon>Ecdysozoa</taxon>
        <taxon>Arthropoda</taxon>
        <taxon>Chelicerata</taxon>
        <taxon>Merostomata</taxon>
        <taxon>Xiphosura</taxon>
        <taxon>Limulidae</taxon>
        <taxon>Limulus</taxon>
    </lineage>
</organism>
<dbReference type="Pfam" id="PF00106">
    <property type="entry name" value="adh_short"/>
    <property type="match status" value="1"/>
</dbReference>
<evidence type="ECO:0000313" key="5">
    <source>
        <dbReference type="Proteomes" id="UP000694941"/>
    </source>
</evidence>
<keyword evidence="3" id="KW-0560">Oxidoreductase</keyword>
<sequence>MAASGTSDDRAVHEQFNDGSCPAASTSFFSLNMSFFNFIGIVVVVYILLKLLLSIWRGIYTCFLGSVLSHTVDWSKLGRWAVITGGTDGIGKAYADELASKGFDIVLISRSPDKLKTVAEEIEKMYVVKTKVISVDFTGTFDIYHKIRQELEGLEIGVLVNNVGMSYQYTEYFNLIPDGDALVEKLININVMACTMMMKIVLPQMEERKKGVVINLSSLSAMTPVPLLSVYAASKAYVNFLSVGVQTEYRKKGIIIQSVLPGFVSTKMSKIRHTSFEVPSAKNFVRWALKTVGVEDKTYGYPAHKLRAYFMETLGGILPVQWQQSLLMNEMMKIRRRYYKKKELKDPMAL</sequence>